<name>A0AAD5J8M1_ACENE</name>
<dbReference type="Proteomes" id="UP001064489">
    <property type="component" value="Chromosome 3"/>
</dbReference>
<evidence type="ECO:0000313" key="2">
    <source>
        <dbReference type="Proteomes" id="UP001064489"/>
    </source>
</evidence>
<dbReference type="AlphaFoldDB" id="A0AAD5J8M1"/>
<accession>A0AAD5J8M1</accession>
<protein>
    <submittedName>
        <fullName evidence="1">Uncharacterized protein</fullName>
    </submittedName>
</protein>
<dbReference type="EMBL" id="JAJSOW010000100">
    <property type="protein sequence ID" value="KAI9187387.1"/>
    <property type="molecule type" value="Genomic_DNA"/>
</dbReference>
<reference evidence="1" key="2">
    <citation type="submission" date="2023-02" db="EMBL/GenBank/DDBJ databases">
        <authorList>
            <person name="Swenson N.G."/>
            <person name="Wegrzyn J.L."/>
            <person name="Mcevoy S.L."/>
        </authorList>
    </citation>
    <scope>NUCLEOTIDE SEQUENCE</scope>
    <source>
        <strain evidence="1">91603</strain>
        <tissue evidence="1">Leaf</tissue>
    </source>
</reference>
<keyword evidence="2" id="KW-1185">Reference proteome</keyword>
<reference evidence="1" key="1">
    <citation type="journal article" date="2022" name="Plant J.">
        <title>Strategies of tolerance reflected in two North American maple genomes.</title>
        <authorList>
            <person name="McEvoy S.L."/>
            <person name="Sezen U.U."/>
            <person name="Trouern-Trend A."/>
            <person name="McMahon S.M."/>
            <person name="Schaberg P.G."/>
            <person name="Yang J."/>
            <person name="Wegrzyn J.L."/>
            <person name="Swenson N.G."/>
        </authorList>
    </citation>
    <scope>NUCLEOTIDE SEQUENCE</scope>
    <source>
        <strain evidence="1">91603</strain>
    </source>
</reference>
<proteinExistence type="predicted"/>
<sequence length="87" mass="9409">MKRERAGKATGDVLGPPNARVANLARVSDALSAALRIASAAFVLTSCRTPSLEQLISRPEVPGYVKQVLRVRRTKKFLAPKSQPIDP</sequence>
<gene>
    <name evidence="1" type="ORF">LWI28_027519</name>
</gene>
<evidence type="ECO:0000313" key="1">
    <source>
        <dbReference type="EMBL" id="KAI9187387.1"/>
    </source>
</evidence>
<organism evidence="1 2">
    <name type="scientific">Acer negundo</name>
    <name type="common">Box elder</name>
    <dbReference type="NCBI Taxonomy" id="4023"/>
    <lineage>
        <taxon>Eukaryota</taxon>
        <taxon>Viridiplantae</taxon>
        <taxon>Streptophyta</taxon>
        <taxon>Embryophyta</taxon>
        <taxon>Tracheophyta</taxon>
        <taxon>Spermatophyta</taxon>
        <taxon>Magnoliopsida</taxon>
        <taxon>eudicotyledons</taxon>
        <taxon>Gunneridae</taxon>
        <taxon>Pentapetalae</taxon>
        <taxon>rosids</taxon>
        <taxon>malvids</taxon>
        <taxon>Sapindales</taxon>
        <taxon>Sapindaceae</taxon>
        <taxon>Hippocastanoideae</taxon>
        <taxon>Acereae</taxon>
        <taxon>Acer</taxon>
    </lineage>
</organism>
<comment type="caution">
    <text evidence="1">The sequence shown here is derived from an EMBL/GenBank/DDBJ whole genome shotgun (WGS) entry which is preliminary data.</text>
</comment>